<evidence type="ECO:0000313" key="1">
    <source>
        <dbReference type="EMBL" id="KIJ59797.1"/>
    </source>
</evidence>
<feature type="non-terminal residue" evidence="1">
    <location>
        <position position="57"/>
    </location>
</feature>
<organism evidence="1 2">
    <name type="scientific">Hydnomerulius pinastri MD-312</name>
    <dbReference type="NCBI Taxonomy" id="994086"/>
    <lineage>
        <taxon>Eukaryota</taxon>
        <taxon>Fungi</taxon>
        <taxon>Dikarya</taxon>
        <taxon>Basidiomycota</taxon>
        <taxon>Agaricomycotina</taxon>
        <taxon>Agaricomycetes</taxon>
        <taxon>Agaricomycetidae</taxon>
        <taxon>Boletales</taxon>
        <taxon>Boletales incertae sedis</taxon>
        <taxon>Leucogyrophana</taxon>
    </lineage>
</organism>
<dbReference type="AlphaFoldDB" id="A0A0C9W9W5"/>
<gene>
    <name evidence="1" type="ORF">HYDPIDRAFT_118166</name>
</gene>
<accession>A0A0C9W9W5</accession>
<reference evidence="1 2" key="1">
    <citation type="submission" date="2014-04" db="EMBL/GenBank/DDBJ databases">
        <title>Evolutionary Origins and Diversification of the Mycorrhizal Mutualists.</title>
        <authorList>
            <consortium name="DOE Joint Genome Institute"/>
            <consortium name="Mycorrhizal Genomics Consortium"/>
            <person name="Kohler A."/>
            <person name="Kuo A."/>
            <person name="Nagy L.G."/>
            <person name="Floudas D."/>
            <person name="Copeland A."/>
            <person name="Barry K.W."/>
            <person name="Cichocki N."/>
            <person name="Veneault-Fourrey C."/>
            <person name="LaButti K."/>
            <person name="Lindquist E.A."/>
            <person name="Lipzen A."/>
            <person name="Lundell T."/>
            <person name="Morin E."/>
            <person name="Murat C."/>
            <person name="Riley R."/>
            <person name="Ohm R."/>
            <person name="Sun H."/>
            <person name="Tunlid A."/>
            <person name="Henrissat B."/>
            <person name="Grigoriev I.V."/>
            <person name="Hibbett D.S."/>
            <person name="Martin F."/>
        </authorList>
    </citation>
    <scope>NUCLEOTIDE SEQUENCE [LARGE SCALE GENOMIC DNA]</scope>
    <source>
        <strain evidence="1 2">MD-312</strain>
    </source>
</reference>
<proteinExistence type="predicted"/>
<dbReference type="HOGENOM" id="CLU_205458_0_0_1"/>
<protein>
    <submittedName>
        <fullName evidence="1">Unplaced genomic scaffold scaffold_47, whole genome shotgun sequence</fullName>
    </submittedName>
</protein>
<dbReference type="Proteomes" id="UP000053820">
    <property type="component" value="Unassembled WGS sequence"/>
</dbReference>
<evidence type="ECO:0000313" key="2">
    <source>
        <dbReference type="Proteomes" id="UP000053820"/>
    </source>
</evidence>
<dbReference type="EMBL" id="KN839881">
    <property type="protein sequence ID" value="KIJ59797.1"/>
    <property type="molecule type" value="Genomic_DNA"/>
</dbReference>
<sequence length="57" mass="6552">MPVRTCPRSPATPFPRRVLFQDCLVLFSWSPQRTVATPHFLLVSGTNQHCFVHLCRV</sequence>
<name>A0A0C9W9W5_9AGAM</name>
<keyword evidence="2" id="KW-1185">Reference proteome</keyword>